<dbReference type="SUPFAM" id="SSF50242">
    <property type="entry name" value="TIMP-like"/>
    <property type="match status" value="1"/>
</dbReference>
<feature type="compositionally biased region" description="Low complexity" evidence="3">
    <location>
        <begin position="265"/>
        <end position="278"/>
    </location>
</feature>
<dbReference type="Proteomes" id="UP001642483">
    <property type="component" value="Unassembled WGS sequence"/>
</dbReference>
<evidence type="ECO:0000256" key="2">
    <source>
        <dbReference type="ARBA" id="ARBA00022525"/>
    </source>
</evidence>
<dbReference type="InterPro" id="IPR008993">
    <property type="entry name" value="TIMP-like_OB-fold"/>
</dbReference>
<evidence type="ECO:0000313" key="6">
    <source>
        <dbReference type="Proteomes" id="UP001642483"/>
    </source>
</evidence>
<dbReference type="EMBL" id="CAWYQH010000079">
    <property type="protein sequence ID" value="CAK8681089.1"/>
    <property type="molecule type" value="Genomic_DNA"/>
</dbReference>
<dbReference type="SMART" id="SM00206">
    <property type="entry name" value="NTR"/>
    <property type="match status" value="1"/>
</dbReference>
<keyword evidence="6" id="KW-1185">Reference proteome</keyword>
<keyword evidence="4" id="KW-0732">Signal</keyword>
<dbReference type="Pfam" id="PF00965">
    <property type="entry name" value="TIMP"/>
    <property type="match status" value="1"/>
</dbReference>
<name>A0ABP0FN67_CLALP</name>
<comment type="subcellular location">
    <subcellularLocation>
        <location evidence="1">Secreted</location>
    </subcellularLocation>
</comment>
<reference evidence="5 6" key="1">
    <citation type="submission" date="2024-02" db="EMBL/GenBank/DDBJ databases">
        <authorList>
            <person name="Daric V."/>
            <person name="Darras S."/>
        </authorList>
    </citation>
    <scope>NUCLEOTIDE SEQUENCE [LARGE SCALE GENOMIC DNA]</scope>
</reference>
<dbReference type="InterPro" id="IPR001820">
    <property type="entry name" value="TIMP"/>
</dbReference>
<comment type="caution">
    <text evidence="5">The sequence shown here is derived from an EMBL/GenBank/DDBJ whole genome shotgun (WGS) entry which is preliminary data.</text>
</comment>
<accession>A0ABP0FN67</accession>
<evidence type="ECO:0000313" key="5">
    <source>
        <dbReference type="EMBL" id="CAK8681089.1"/>
    </source>
</evidence>
<keyword evidence="2" id="KW-0964">Secreted</keyword>
<organism evidence="5 6">
    <name type="scientific">Clavelina lepadiformis</name>
    <name type="common">Light-bulb sea squirt</name>
    <name type="synonym">Ascidia lepadiformis</name>
    <dbReference type="NCBI Taxonomy" id="159417"/>
    <lineage>
        <taxon>Eukaryota</taxon>
        <taxon>Metazoa</taxon>
        <taxon>Chordata</taxon>
        <taxon>Tunicata</taxon>
        <taxon>Ascidiacea</taxon>
        <taxon>Aplousobranchia</taxon>
        <taxon>Clavelinidae</taxon>
        <taxon>Clavelina</taxon>
    </lineage>
</organism>
<protein>
    <recommendedName>
        <fullName evidence="7">NTR domain-containing protein</fullName>
    </recommendedName>
</protein>
<feature type="compositionally biased region" description="Low complexity" evidence="3">
    <location>
        <begin position="207"/>
        <end position="220"/>
    </location>
</feature>
<dbReference type="PANTHER" id="PTHR11844:SF25">
    <property type="entry name" value="NTR DOMAIN-CONTAINING PROTEIN"/>
    <property type="match status" value="1"/>
</dbReference>
<dbReference type="Gene3D" id="2.40.50.120">
    <property type="match status" value="1"/>
</dbReference>
<feature type="compositionally biased region" description="Polar residues" evidence="3">
    <location>
        <begin position="221"/>
        <end position="232"/>
    </location>
</feature>
<sequence>MSNLLLVLIAFLSIGATRSVESCKCEYNHPQDILCRAEFVGVVKIEDASLNETSGKSTIKAAKLRILHVYKGRSEGFVENQVLFLHTPPDVTCKGPYWEGNQVLSGNAYQGGLFADNCQFREPLDAFTPKQLYNIRTHLRTRAYTWGCNKCIIKHPFDNSFAFADECRTRNNEFPVSTSACLPVGQKGKCKMVQRASNSKFKIPKDPLTTTRPDNPTTTTVSPTVRLSTPFQGLQRPRDVPHHPKISILPPKEDIRKREPTEKQPITPTTKPSAAPTTNSIILKNNTPKASPEMKKINIKINWLVNLRNLKLRKSS</sequence>
<feature type="chain" id="PRO_5046379805" description="NTR domain-containing protein" evidence="4">
    <location>
        <begin position="20"/>
        <end position="316"/>
    </location>
</feature>
<feature type="region of interest" description="Disordered" evidence="3">
    <location>
        <begin position="202"/>
        <end position="291"/>
    </location>
</feature>
<gene>
    <name evidence="5" type="ORF">CVLEPA_LOCUS11326</name>
</gene>
<proteinExistence type="predicted"/>
<feature type="compositionally biased region" description="Basic and acidic residues" evidence="3">
    <location>
        <begin position="251"/>
        <end position="262"/>
    </location>
</feature>
<dbReference type="PANTHER" id="PTHR11844">
    <property type="entry name" value="METALLOPROTEASE INHIBITOR"/>
    <property type="match status" value="1"/>
</dbReference>
<evidence type="ECO:0008006" key="7">
    <source>
        <dbReference type="Google" id="ProtNLM"/>
    </source>
</evidence>
<feature type="compositionally biased region" description="Polar residues" evidence="3">
    <location>
        <begin position="279"/>
        <end position="289"/>
    </location>
</feature>
<evidence type="ECO:0000256" key="1">
    <source>
        <dbReference type="ARBA" id="ARBA00004613"/>
    </source>
</evidence>
<evidence type="ECO:0000256" key="3">
    <source>
        <dbReference type="SAM" id="MobiDB-lite"/>
    </source>
</evidence>
<feature type="signal peptide" evidence="4">
    <location>
        <begin position="1"/>
        <end position="19"/>
    </location>
</feature>
<evidence type="ECO:0000256" key="4">
    <source>
        <dbReference type="SAM" id="SignalP"/>
    </source>
</evidence>